<feature type="domain" description="SnoaL-like" evidence="1">
    <location>
        <begin position="14"/>
        <end position="124"/>
    </location>
</feature>
<comment type="caution">
    <text evidence="2">The sequence shown here is derived from an EMBL/GenBank/DDBJ whole genome shotgun (WGS) entry which is preliminary data.</text>
</comment>
<evidence type="ECO:0000313" key="2">
    <source>
        <dbReference type="EMBL" id="MFC4611755.1"/>
    </source>
</evidence>
<dbReference type="InterPro" id="IPR037401">
    <property type="entry name" value="SnoaL-like"/>
</dbReference>
<dbReference type="InterPro" id="IPR032710">
    <property type="entry name" value="NTF2-like_dom_sf"/>
</dbReference>
<sequence length="140" mass="15275">MTSTDTSDRTRATVQDFLGRIAQGEPDRIAALFAEKVDWAIAENPTVPWIRPRSTRADVAEHFRALTDGQTPDPDATAVHVIVVDGREAMLAGRLAGTVRATGKSFRSPFAMWLTVEDGLITRYRVYEDSLAIAAACAGR</sequence>
<reference evidence="3" key="1">
    <citation type="journal article" date="2019" name="Int. J. Syst. Evol. Microbiol.">
        <title>The Global Catalogue of Microorganisms (GCM) 10K type strain sequencing project: providing services to taxonomists for standard genome sequencing and annotation.</title>
        <authorList>
            <consortium name="The Broad Institute Genomics Platform"/>
            <consortium name="The Broad Institute Genome Sequencing Center for Infectious Disease"/>
            <person name="Wu L."/>
            <person name="Ma J."/>
        </authorList>
    </citation>
    <scope>NUCLEOTIDE SEQUENCE [LARGE SCALE GENOMIC DNA]</scope>
    <source>
        <strain evidence="3">CGMCC 4.7139</strain>
    </source>
</reference>
<dbReference type="Pfam" id="PF12680">
    <property type="entry name" value="SnoaL_2"/>
    <property type="match status" value="1"/>
</dbReference>
<evidence type="ECO:0000313" key="3">
    <source>
        <dbReference type="Proteomes" id="UP001595993"/>
    </source>
</evidence>
<dbReference type="EMBL" id="JBHSFE010000027">
    <property type="protein sequence ID" value="MFC4611755.1"/>
    <property type="molecule type" value="Genomic_DNA"/>
</dbReference>
<dbReference type="PANTHER" id="PTHR41252:SF1">
    <property type="entry name" value="BLR2505 PROTEIN"/>
    <property type="match status" value="1"/>
</dbReference>
<organism evidence="2 3">
    <name type="scientific">Streptomyces maoxianensis</name>
    <dbReference type="NCBI Taxonomy" id="1459942"/>
    <lineage>
        <taxon>Bacteria</taxon>
        <taxon>Bacillati</taxon>
        <taxon>Actinomycetota</taxon>
        <taxon>Actinomycetes</taxon>
        <taxon>Kitasatosporales</taxon>
        <taxon>Streptomycetaceae</taxon>
        <taxon>Streptomyces</taxon>
    </lineage>
</organism>
<dbReference type="Gene3D" id="3.10.450.50">
    <property type="match status" value="1"/>
</dbReference>
<evidence type="ECO:0000259" key="1">
    <source>
        <dbReference type="Pfam" id="PF12680"/>
    </source>
</evidence>
<dbReference type="Proteomes" id="UP001595993">
    <property type="component" value="Unassembled WGS sequence"/>
</dbReference>
<protein>
    <submittedName>
        <fullName evidence="2">Nuclear transport factor 2 family protein</fullName>
    </submittedName>
</protein>
<dbReference type="RefSeq" id="WP_381201196.1">
    <property type="nucleotide sequence ID" value="NZ_JBHSFE010000027.1"/>
</dbReference>
<accession>A0ABV9GF21</accession>
<gene>
    <name evidence="2" type="ORF">ACFO9E_28855</name>
</gene>
<name>A0ABV9GF21_9ACTN</name>
<dbReference type="PANTHER" id="PTHR41252">
    <property type="entry name" value="BLR2505 PROTEIN"/>
    <property type="match status" value="1"/>
</dbReference>
<proteinExistence type="predicted"/>
<dbReference type="SUPFAM" id="SSF54427">
    <property type="entry name" value="NTF2-like"/>
    <property type="match status" value="1"/>
</dbReference>
<keyword evidence="3" id="KW-1185">Reference proteome</keyword>